<proteinExistence type="predicted"/>
<dbReference type="GO" id="GO:0005634">
    <property type="term" value="C:nucleus"/>
    <property type="evidence" value="ECO:0007669"/>
    <property type="project" value="UniProtKB-SubCell"/>
</dbReference>
<name>A0AA88GPY4_NAELO</name>
<evidence type="ECO:0000256" key="2">
    <source>
        <dbReference type="ARBA" id="ARBA00023155"/>
    </source>
</evidence>
<feature type="compositionally biased region" description="Basic and acidic residues" evidence="5">
    <location>
        <begin position="129"/>
        <end position="142"/>
    </location>
</feature>
<evidence type="ECO:0000313" key="7">
    <source>
        <dbReference type="EMBL" id="KAG2382403.1"/>
    </source>
</evidence>
<dbReference type="InterPro" id="IPR050224">
    <property type="entry name" value="TALE_homeobox"/>
</dbReference>
<keyword evidence="3 4" id="KW-0539">Nucleus</keyword>
<dbReference type="GO" id="GO:0003677">
    <property type="term" value="F:DNA binding"/>
    <property type="evidence" value="ECO:0007669"/>
    <property type="project" value="UniProtKB-UniRule"/>
</dbReference>
<dbReference type="Pfam" id="PF05920">
    <property type="entry name" value="Homeobox_KN"/>
    <property type="match status" value="1"/>
</dbReference>
<dbReference type="SUPFAM" id="SSF46689">
    <property type="entry name" value="Homeodomain-like"/>
    <property type="match status" value="1"/>
</dbReference>
<evidence type="ECO:0000259" key="6">
    <source>
        <dbReference type="PROSITE" id="PS50071"/>
    </source>
</evidence>
<keyword evidence="1 4" id="KW-0238">DNA-binding</keyword>
<dbReference type="AlphaFoldDB" id="A0AA88GPY4"/>
<feature type="DNA-binding region" description="Homeobox" evidence="4">
    <location>
        <begin position="64"/>
        <end position="126"/>
    </location>
</feature>
<dbReference type="PROSITE" id="PS50071">
    <property type="entry name" value="HOMEOBOX_2"/>
    <property type="match status" value="1"/>
</dbReference>
<dbReference type="EMBL" id="PYSW02000024">
    <property type="protein sequence ID" value="KAG2382403.1"/>
    <property type="molecule type" value="Genomic_DNA"/>
</dbReference>
<dbReference type="Proteomes" id="UP000816034">
    <property type="component" value="Unassembled WGS sequence"/>
</dbReference>
<dbReference type="InterPro" id="IPR009057">
    <property type="entry name" value="Homeodomain-like_sf"/>
</dbReference>
<keyword evidence="8" id="KW-1185">Reference proteome</keyword>
<dbReference type="GeneID" id="68098060"/>
<evidence type="ECO:0000256" key="1">
    <source>
        <dbReference type="ARBA" id="ARBA00023125"/>
    </source>
</evidence>
<evidence type="ECO:0000256" key="3">
    <source>
        <dbReference type="ARBA" id="ARBA00023242"/>
    </source>
</evidence>
<comment type="caution">
    <text evidence="7">The sequence shown here is derived from an EMBL/GenBank/DDBJ whole genome shotgun (WGS) entry which is preliminary data.</text>
</comment>
<comment type="subcellular location">
    <subcellularLocation>
        <location evidence="4">Nucleus</location>
    </subcellularLocation>
</comment>
<dbReference type="InterPro" id="IPR001356">
    <property type="entry name" value="HD"/>
</dbReference>
<reference evidence="7 8" key="1">
    <citation type="journal article" date="2018" name="BMC Genomics">
        <title>The genome of Naegleria lovaniensis, the basis for a comparative approach to unravel pathogenicity factors of the human pathogenic amoeba N. fowleri.</title>
        <authorList>
            <person name="Liechti N."/>
            <person name="Schurch N."/>
            <person name="Bruggmann R."/>
            <person name="Wittwer M."/>
        </authorList>
    </citation>
    <scope>NUCLEOTIDE SEQUENCE [LARGE SCALE GENOMIC DNA]</scope>
    <source>
        <strain evidence="7 8">ATCC 30569</strain>
    </source>
</reference>
<dbReference type="CDD" id="cd00086">
    <property type="entry name" value="homeodomain"/>
    <property type="match status" value="1"/>
</dbReference>
<dbReference type="InterPro" id="IPR008422">
    <property type="entry name" value="KN_HD"/>
</dbReference>
<evidence type="ECO:0000256" key="5">
    <source>
        <dbReference type="SAM" id="MobiDB-lite"/>
    </source>
</evidence>
<dbReference type="Gene3D" id="1.10.10.60">
    <property type="entry name" value="Homeodomain-like"/>
    <property type="match status" value="1"/>
</dbReference>
<gene>
    <name evidence="7" type="ORF">C9374_005605</name>
</gene>
<sequence>MSRQELLNNHLFEMPLDSTNKQDRIQLPPISELFKIADQAENTASYLCPPTTISSPMNIYDFTIRKSKRRLHSVAVRTLMEWFISHLSYPYPTDDEKRQLSEETGLTLTQVNNWFVSKRTRCRTQLMSHRSESTAKSNRTDMTEASLSFP</sequence>
<evidence type="ECO:0000256" key="4">
    <source>
        <dbReference type="PROSITE-ProRule" id="PRU00108"/>
    </source>
</evidence>
<dbReference type="SMART" id="SM00389">
    <property type="entry name" value="HOX"/>
    <property type="match status" value="1"/>
</dbReference>
<evidence type="ECO:0000313" key="8">
    <source>
        <dbReference type="Proteomes" id="UP000816034"/>
    </source>
</evidence>
<dbReference type="RefSeq" id="XP_044548082.1">
    <property type="nucleotide sequence ID" value="XM_044695374.1"/>
</dbReference>
<keyword evidence="2 4" id="KW-0371">Homeobox</keyword>
<feature type="region of interest" description="Disordered" evidence="5">
    <location>
        <begin position="126"/>
        <end position="150"/>
    </location>
</feature>
<dbReference type="GO" id="GO:0006355">
    <property type="term" value="P:regulation of DNA-templated transcription"/>
    <property type="evidence" value="ECO:0007669"/>
    <property type="project" value="InterPro"/>
</dbReference>
<feature type="domain" description="Homeobox" evidence="6">
    <location>
        <begin position="62"/>
        <end position="125"/>
    </location>
</feature>
<dbReference type="PANTHER" id="PTHR11850">
    <property type="entry name" value="HOMEOBOX PROTEIN TRANSCRIPTION FACTORS"/>
    <property type="match status" value="1"/>
</dbReference>
<protein>
    <recommendedName>
        <fullName evidence="6">Homeobox domain-containing protein</fullName>
    </recommendedName>
</protein>
<organism evidence="7 8">
    <name type="scientific">Naegleria lovaniensis</name>
    <name type="common">Amoeba</name>
    <dbReference type="NCBI Taxonomy" id="51637"/>
    <lineage>
        <taxon>Eukaryota</taxon>
        <taxon>Discoba</taxon>
        <taxon>Heterolobosea</taxon>
        <taxon>Tetramitia</taxon>
        <taxon>Eutetramitia</taxon>
        <taxon>Vahlkampfiidae</taxon>
        <taxon>Naegleria</taxon>
    </lineage>
</organism>
<accession>A0AA88GPY4</accession>